<accession>J9BNM2</accession>
<protein>
    <submittedName>
        <fullName evidence="1">Permease YjgP/YjgQ family protein</fullName>
    </submittedName>
</protein>
<feature type="non-terminal residue" evidence="1">
    <location>
        <position position="74"/>
    </location>
</feature>
<dbReference type="AlphaFoldDB" id="J9BNM2"/>
<gene>
    <name evidence="1" type="ORF">EVA_22718</name>
</gene>
<comment type="caution">
    <text evidence="1">The sequence shown here is derived from an EMBL/GenBank/DDBJ whole genome shotgun (WGS) entry which is preliminary data.</text>
</comment>
<dbReference type="EMBL" id="AMCI01009649">
    <property type="protein sequence ID" value="EJW89175.1"/>
    <property type="molecule type" value="Genomic_DNA"/>
</dbReference>
<sequence length="74" mass="8387">KSNEVGRVFVAETTSSGEAVVTSEGGRVEKNDEGDRYLVLHDGRRYETKTDNHETRIVEFDEYGLRLDIKVDTP</sequence>
<feature type="non-terminal residue" evidence="1">
    <location>
        <position position="1"/>
    </location>
</feature>
<proteinExistence type="predicted"/>
<reference evidence="1" key="1">
    <citation type="journal article" date="2012" name="PLoS ONE">
        <title>Gene sets for utilization of primary and secondary nutrition supplies in the distal gut of endangered iberian lynx.</title>
        <authorList>
            <person name="Alcaide M."/>
            <person name="Messina E."/>
            <person name="Richter M."/>
            <person name="Bargiela R."/>
            <person name="Peplies J."/>
            <person name="Huws S.A."/>
            <person name="Newbold C.J."/>
            <person name="Golyshin P.N."/>
            <person name="Simon M.A."/>
            <person name="Lopez G."/>
            <person name="Yakimov M.M."/>
            <person name="Ferrer M."/>
        </authorList>
    </citation>
    <scope>NUCLEOTIDE SEQUENCE</scope>
</reference>
<name>J9BNM2_9ZZZZ</name>
<evidence type="ECO:0000313" key="1">
    <source>
        <dbReference type="EMBL" id="EJW89175.1"/>
    </source>
</evidence>
<organism evidence="1">
    <name type="scientific">gut metagenome</name>
    <dbReference type="NCBI Taxonomy" id="749906"/>
    <lineage>
        <taxon>unclassified sequences</taxon>
        <taxon>metagenomes</taxon>
        <taxon>organismal metagenomes</taxon>
    </lineage>
</organism>